<proteinExistence type="predicted"/>
<evidence type="ECO:0000313" key="2">
    <source>
        <dbReference type="Proteomes" id="UP000034799"/>
    </source>
</evidence>
<name>A0A0G0Q587_9BACT</name>
<organism evidence="1 2">
    <name type="scientific">candidate division WS6 bacterium GW2011_GWF2_39_15</name>
    <dbReference type="NCBI Taxonomy" id="1619100"/>
    <lineage>
        <taxon>Bacteria</taxon>
        <taxon>Candidatus Dojkabacteria</taxon>
    </lineage>
</organism>
<gene>
    <name evidence="1" type="ORF">UT34_C0002G0082</name>
</gene>
<dbReference type="AlphaFoldDB" id="A0A0G0Q587"/>
<protein>
    <submittedName>
        <fullName evidence="1">Uncharacterized protein</fullName>
    </submittedName>
</protein>
<dbReference type="EMBL" id="LBWK01000002">
    <property type="protein sequence ID" value="KKR05575.1"/>
    <property type="molecule type" value="Genomic_DNA"/>
</dbReference>
<reference evidence="1 2" key="1">
    <citation type="journal article" date="2015" name="Nature">
        <title>rRNA introns, odd ribosomes, and small enigmatic genomes across a large radiation of phyla.</title>
        <authorList>
            <person name="Brown C.T."/>
            <person name="Hug L.A."/>
            <person name="Thomas B.C."/>
            <person name="Sharon I."/>
            <person name="Castelle C.J."/>
            <person name="Singh A."/>
            <person name="Wilkins M.J."/>
            <person name="Williams K.H."/>
            <person name="Banfield J.F."/>
        </authorList>
    </citation>
    <scope>NUCLEOTIDE SEQUENCE [LARGE SCALE GENOMIC DNA]</scope>
</reference>
<accession>A0A0G0Q587</accession>
<evidence type="ECO:0000313" key="1">
    <source>
        <dbReference type="EMBL" id="KKR05575.1"/>
    </source>
</evidence>
<sequence length="123" mass="14029">MTDPVLKYPNYFVEHPEEYHYKKAVFDGNVPREIQENVVILVCDDQEAVVTSRDRTHGRVVIEVFIHRGGASNCIPSGVFVYDHCEITPIPFYKNTPCTSSIIVVQNGYSQFVGRDCVVVEEY</sequence>
<comment type="caution">
    <text evidence="1">The sequence shown here is derived from an EMBL/GenBank/DDBJ whole genome shotgun (WGS) entry which is preliminary data.</text>
</comment>
<dbReference type="Proteomes" id="UP000034799">
    <property type="component" value="Unassembled WGS sequence"/>
</dbReference>
<dbReference type="STRING" id="1619100.UT34_C0002G0082"/>